<organism evidence="1 2">
    <name type="scientific">Aspergillus ellipticus CBS 707.79</name>
    <dbReference type="NCBI Taxonomy" id="1448320"/>
    <lineage>
        <taxon>Eukaryota</taxon>
        <taxon>Fungi</taxon>
        <taxon>Dikarya</taxon>
        <taxon>Ascomycota</taxon>
        <taxon>Pezizomycotina</taxon>
        <taxon>Eurotiomycetes</taxon>
        <taxon>Eurotiomycetidae</taxon>
        <taxon>Eurotiales</taxon>
        <taxon>Aspergillaceae</taxon>
        <taxon>Aspergillus</taxon>
        <taxon>Aspergillus subgen. Circumdati</taxon>
    </lineage>
</organism>
<gene>
    <name evidence="1" type="ORF">BO71DRAFT_228336</name>
</gene>
<dbReference type="AlphaFoldDB" id="A0A319DAS7"/>
<dbReference type="EMBL" id="KZ825870">
    <property type="protein sequence ID" value="PYH94505.1"/>
    <property type="molecule type" value="Genomic_DNA"/>
</dbReference>
<accession>A0A319DAS7</accession>
<sequence>MHRLTEISTFSSSDSILPDVSCQPIFALLSTKSGRKIGNTPQVFSRFACVNAATHLEEICFIPFGRIFE</sequence>
<evidence type="ECO:0000313" key="2">
    <source>
        <dbReference type="Proteomes" id="UP000247810"/>
    </source>
</evidence>
<name>A0A319DAS7_9EURO</name>
<dbReference type="Proteomes" id="UP000247810">
    <property type="component" value="Unassembled WGS sequence"/>
</dbReference>
<reference evidence="1 2" key="1">
    <citation type="submission" date="2018-02" db="EMBL/GenBank/DDBJ databases">
        <title>The genomes of Aspergillus section Nigri reveals drivers in fungal speciation.</title>
        <authorList>
            <consortium name="DOE Joint Genome Institute"/>
            <person name="Vesth T.C."/>
            <person name="Nybo J."/>
            <person name="Theobald S."/>
            <person name="Brandl J."/>
            <person name="Frisvad J.C."/>
            <person name="Nielsen K.F."/>
            <person name="Lyhne E.K."/>
            <person name="Kogle M.E."/>
            <person name="Kuo A."/>
            <person name="Riley R."/>
            <person name="Clum A."/>
            <person name="Nolan M."/>
            <person name="Lipzen A."/>
            <person name="Salamov A."/>
            <person name="Henrissat B."/>
            <person name="Wiebenga A."/>
            <person name="De vries R.P."/>
            <person name="Grigoriev I.V."/>
            <person name="Mortensen U.H."/>
            <person name="Andersen M.R."/>
            <person name="Baker S.E."/>
        </authorList>
    </citation>
    <scope>NUCLEOTIDE SEQUENCE [LARGE SCALE GENOMIC DNA]</scope>
    <source>
        <strain evidence="1 2">CBS 707.79</strain>
    </source>
</reference>
<protein>
    <submittedName>
        <fullName evidence="1">Uncharacterized protein</fullName>
    </submittedName>
</protein>
<keyword evidence="2" id="KW-1185">Reference proteome</keyword>
<proteinExistence type="predicted"/>
<dbReference type="VEuPathDB" id="FungiDB:BO71DRAFT_228336"/>
<evidence type="ECO:0000313" key="1">
    <source>
        <dbReference type="EMBL" id="PYH94505.1"/>
    </source>
</evidence>